<reference evidence="3" key="1">
    <citation type="journal article" date="2013" name="Genome Announc.">
        <title>First genome sequence of a syntrophic acetate-oxidizing bacterium, Tepidanaerobacter acetatoxydans strain Re1.</title>
        <authorList>
            <person name="Manzoor S."/>
            <person name="Bongcam-Rudloff E."/>
            <person name="Schnurer A."/>
            <person name="Muller B."/>
        </authorList>
    </citation>
    <scope>NUCLEOTIDE SEQUENCE [LARGE SCALE GENOMIC DNA]</scope>
    <source>
        <strain evidence="3">Re1</strain>
    </source>
</reference>
<organism evidence="2 3">
    <name type="scientific">Tepidanaerobacter acetatoxydans (strain DSM 21804 / JCM 16047 / Re1)</name>
    <dbReference type="NCBI Taxonomy" id="1209989"/>
    <lineage>
        <taxon>Bacteria</taxon>
        <taxon>Bacillati</taxon>
        <taxon>Bacillota</taxon>
        <taxon>Clostridia</taxon>
        <taxon>Thermosediminibacterales</taxon>
        <taxon>Tepidanaerobacteraceae</taxon>
        <taxon>Tepidanaerobacter</taxon>
    </lineage>
</organism>
<name>F4LR86_TEPAE</name>
<feature type="signal peptide" evidence="1">
    <location>
        <begin position="1"/>
        <end position="31"/>
    </location>
</feature>
<dbReference type="AlphaFoldDB" id="F4LR86"/>
<evidence type="ECO:0000313" key="3">
    <source>
        <dbReference type="Proteomes" id="UP000010802"/>
    </source>
</evidence>
<keyword evidence="3" id="KW-1185">Reference proteome</keyword>
<dbReference type="HOGENOM" id="CLU_2588535_0_0_9"/>
<dbReference type="KEGG" id="tep:TepRe1_0940"/>
<dbReference type="Proteomes" id="UP000010802">
    <property type="component" value="Chromosome"/>
</dbReference>
<gene>
    <name evidence="2" type="ordered locus">TEPIRE1_1027</name>
</gene>
<proteinExistence type="predicted"/>
<evidence type="ECO:0000313" key="2">
    <source>
        <dbReference type="EMBL" id="CDI40550.1"/>
    </source>
</evidence>
<keyword evidence="1" id="KW-0732">Signal</keyword>
<feature type="chain" id="PRO_5003311144" evidence="1">
    <location>
        <begin position="32"/>
        <end position="80"/>
    </location>
</feature>
<evidence type="ECO:0000256" key="1">
    <source>
        <dbReference type="SAM" id="SignalP"/>
    </source>
</evidence>
<dbReference type="RefSeq" id="WP_013778023.1">
    <property type="nucleotide sequence ID" value="NC_015519.1"/>
</dbReference>
<dbReference type="KEGG" id="tae:TepiRe1_1027"/>
<accession>F4LR86</accession>
<protein>
    <submittedName>
        <fullName evidence="2">Uncharacterized protein</fullName>
    </submittedName>
</protein>
<dbReference type="STRING" id="1209989.TepRe1_0940"/>
<dbReference type="EMBL" id="HF563609">
    <property type="protein sequence ID" value="CDI40550.1"/>
    <property type="molecule type" value="Genomic_DNA"/>
</dbReference>
<sequence>MKRQLSFIRFRTYALSLLLVLVMIPTTFSYAQTYDNDKSIVSIDVYENAKSKELLSYQVDFEGNISGPEDFSIDGDDYIC</sequence>